<feature type="transmembrane region" description="Helical" evidence="7">
    <location>
        <begin position="368"/>
        <end position="387"/>
    </location>
</feature>
<evidence type="ECO:0000259" key="8">
    <source>
        <dbReference type="Pfam" id="PF06808"/>
    </source>
</evidence>
<comment type="caution">
    <text evidence="9">The sequence shown here is derived from an EMBL/GenBank/DDBJ whole genome shotgun (WGS) entry which is preliminary data.</text>
</comment>
<comment type="subcellular location">
    <subcellularLocation>
        <location evidence="1 7">Cell inner membrane</location>
        <topology evidence="1 7">Multi-pass membrane protein</topology>
    </subcellularLocation>
</comment>
<feature type="transmembrane region" description="Helical" evidence="7">
    <location>
        <begin position="316"/>
        <end position="333"/>
    </location>
</feature>
<feature type="transmembrane region" description="Helical" evidence="7">
    <location>
        <begin position="83"/>
        <end position="109"/>
    </location>
</feature>
<comment type="function">
    <text evidence="7">Part of the tripartite ATP-independent periplasmic (TRAP) transport system.</text>
</comment>
<evidence type="ECO:0000313" key="10">
    <source>
        <dbReference type="Proteomes" id="UP000778523"/>
    </source>
</evidence>
<reference evidence="9 10" key="1">
    <citation type="submission" date="2020-06" db="EMBL/GenBank/DDBJ databases">
        <title>Draft genome of Uliginosibacterium sp. IMCC34675.</title>
        <authorList>
            <person name="Song J."/>
        </authorList>
    </citation>
    <scope>NUCLEOTIDE SEQUENCE [LARGE SCALE GENOMIC DNA]</scope>
    <source>
        <strain evidence="9 10">IMCC34675</strain>
    </source>
</reference>
<feature type="transmembrane region" description="Helical" evidence="7">
    <location>
        <begin position="216"/>
        <end position="237"/>
    </location>
</feature>
<keyword evidence="4 7" id="KW-0812">Transmembrane</keyword>
<keyword evidence="10" id="KW-1185">Reference proteome</keyword>
<dbReference type="RefSeq" id="WP_170023327.1">
    <property type="nucleotide sequence ID" value="NZ_JABCSC020000007.1"/>
</dbReference>
<keyword evidence="6 7" id="KW-0472">Membrane</keyword>
<name>A0ABX2IJR3_9RHOO</name>
<dbReference type="PANTHER" id="PTHR33362:SF2">
    <property type="entry name" value="TRAP TRANSPORTER LARGE PERMEASE PROTEIN"/>
    <property type="match status" value="1"/>
</dbReference>
<feature type="domain" description="TRAP C4-dicarboxylate transport system permease DctM subunit" evidence="8">
    <location>
        <begin position="8"/>
        <end position="419"/>
    </location>
</feature>
<dbReference type="Gene3D" id="2.60.40.2810">
    <property type="match status" value="1"/>
</dbReference>
<keyword evidence="2" id="KW-1003">Cell membrane</keyword>
<evidence type="ECO:0000313" key="9">
    <source>
        <dbReference type="EMBL" id="NSL57063.1"/>
    </source>
</evidence>
<evidence type="ECO:0000256" key="2">
    <source>
        <dbReference type="ARBA" id="ARBA00022475"/>
    </source>
</evidence>
<evidence type="ECO:0000256" key="1">
    <source>
        <dbReference type="ARBA" id="ARBA00004429"/>
    </source>
</evidence>
<proteinExistence type="inferred from homology"/>
<feature type="transmembrane region" description="Helical" evidence="7">
    <location>
        <begin position="399"/>
        <end position="416"/>
    </location>
</feature>
<comment type="caution">
    <text evidence="7">Lacks conserved residue(s) required for the propagation of feature annotation.</text>
</comment>
<feature type="transmembrane region" description="Helical" evidence="7">
    <location>
        <begin position="56"/>
        <end position="76"/>
    </location>
</feature>
<evidence type="ECO:0000256" key="4">
    <source>
        <dbReference type="ARBA" id="ARBA00022692"/>
    </source>
</evidence>
<dbReference type="Proteomes" id="UP000778523">
    <property type="component" value="Unassembled WGS sequence"/>
</dbReference>
<dbReference type="NCBIfam" id="TIGR00786">
    <property type="entry name" value="dctM"/>
    <property type="match status" value="1"/>
</dbReference>
<dbReference type="EMBL" id="JABCSC020000007">
    <property type="protein sequence ID" value="NSL57063.1"/>
    <property type="molecule type" value="Genomic_DNA"/>
</dbReference>
<dbReference type="InterPro" id="IPR010656">
    <property type="entry name" value="DctM"/>
</dbReference>
<comment type="subunit">
    <text evidence="7">The complex comprises the extracytoplasmic solute receptor protein and the two transmembrane proteins.</text>
</comment>
<dbReference type="Pfam" id="PF06808">
    <property type="entry name" value="DctM"/>
    <property type="match status" value="1"/>
</dbReference>
<feature type="transmembrane region" description="Helical" evidence="7">
    <location>
        <begin position="172"/>
        <end position="196"/>
    </location>
</feature>
<feature type="transmembrane region" description="Helical" evidence="7">
    <location>
        <begin position="243"/>
        <end position="259"/>
    </location>
</feature>
<evidence type="ECO:0000256" key="5">
    <source>
        <dbReference type="ARBA" id="ARBA00022989"/>
    </source>
</evidence>
<feature type="transmembrane region" description="Helical" evidence="7">
    <location>
        <begin position="280"/>
        <end position="304"/>
    </location>
</feature>
<evidence type="ECO:0000256" key="6">
    <source>
        <dbReference type="ARBA" id="ARBA00023136"/>
    </source>
</evidence>
<feature type="transmembrane region" description="Helical" evidence="7">
    <location>
        <begin position="9"/>
        <end position="36"/>
    </location>
</feature>
<keyword evidence="3 7" id="KW-0997">Cell inner membrane</keyword>
<keyword evidence="7" id="KW-0813">Transport</keyword>
<dbReference type="Pfam" id="PF17963">
    <property type="entry name" value="Big_9"/>
    <property type="match status" value="1"/>
</dbReference>
<evidence type="ECO:0000256" key="7">
    <source>
        <dbReference type="RuleBase" id="RU369079"/>
    </source>
</evidence>
<accession>A0ABX2IJR3</accession>
<gene>
    <name evidence="9" type="ORF">HJ583_018680</name>
</gene>
<organism evidence="9 10">
    <name type="scientific">Uliginosibacterium aquaticum</name>
    <dbReference type="NCBI Taxonomy" id="2731212"/>
    <lineage>
        <taxon>Bacteria</taxon>
        <taxon>Pseudomonadati</taxon>
        <taxon>Pseudomonadota</taxon>
        <taxon>Betaproteobacteria</taxon>
        <taxon>Rhodocyclales</taxon>
        <taxon>Zoogloeaceae</taxon>
        <taxon>Uliginosibacterium</taxon>
    </lineage>
</organism>
<protein>
    <recommendedName>
        <fullName evidence="7">TRAP transporter large permease protein</fullName>
    </recommendedName>
</protein>
<comment type="similarity">
    <text evidence="7">Belongs to the TRAP transporter large permease family.</text>
</comment>
<sequence>MDSAIIMGIFFLLLAVGLPVAYTLGLTAMFGAIYFAGDMSYMTTIMLKMGDGVNKFSLLAIPFFVLAGAIMAEGGIATRLINFASIFVGFIRGGLSLVNILASTFFGAISGSSVADTASIGSVMIPQMEKHGYPRDYAAAVTASGSVQAILIPPSHNAVIYSLYVSGASIPALFLAGVVPGLTLCITLMALCVFFAAKRGYPKGEMLTVKQAAKQAFDAIPGLFTVVIILGGILSGLYTATESAAIACVWAFLVTMFVYRDYKWSQLPVLVHRTVKTVTIVMILIGFAAAFGQVLTILSIPATISAFFTGLSDNPIVILLAINVLLLILGTLMDMAPLIMIMTPILYPVVAPLGIHPVHFGMIMMVNLGIGLITPPVGSVLFVASAVSGRKMEQVTKAMAPFFVALFTVLMMVTYLPQLSLWLPTAVGELNAAPTVVDDAGKTAKGQPVKIEALKNDSDKENNPLMIEETKVLEGQGTVDFDENGIVTFTPAADFAGTAVVQYQVTDFLGGSTKGKITITVAP</sequence>
<dbReference type="InterPro" id="IPR004681">
    <property type="entry name" value="TRAP_DctM"/>
</dbReference>
<keyword evidence="5 7" id="KW-1133">Transmembrane helix</keyword>
<dbReference type="PANTHER" id="PTHR33362">
    <property type="entry name" value="SIALIC ACID TRAP TRANSPORTER PERMEASE PROTEIN SIAT-RELATED"/>
    <property type="match status" value="1"/>
</dbReference>
<evidence type="ECO:0000256" key="3">
    <source>
        <dbReference type="ARBA" id="ARBA00022519"/>
    </source>
</evidence>